<evidence type="ECO:0000256" key="1">
    <source>
        <dbReference type="SAM" id="Phobius"/>
    </source>
</evidence>
<evidence type="ECO:0000313" key="3">
    <source>
        <dbReference type="Proteomes" id="UP000078046"/>
    </source>
</evidence>
<accession>A0A177B9C9</accession>
<protein>
    <submittedName>
        <fullName evidence="2">Uncharacterized protein</fullName>
    </submittedName>
</protein>
<evidence type="ECO:0000313" key="2">
    <source>
        <dbReference type="EMBL" id="OAF70898.1"/>
    </source>
</evidence>
<keyword evidence="3" id="KW-1185">Reference proteome</keyword>
<name>A0A177B9C9_9BILA</name>
<organism evidence="2 3">
    <name type="scientific">Intoshia linei</name>
    <dbReference type="NCBI Taxonomy" id="1819745"/>
    <lineage>
        <taxon>Eukaryota</taxon>
        <taxon>Metazoa</taxon>
        <taxon>Spiralia</taxon>
        <taxon>Lophotrochozoa</taxon>
        <taxon>Mesozoa</taxon>
        <taxon>Orthonectida</taxon>
        <taxon>Rhopaluridae</taxon>
        <taxon>Intoshia</taxon>
    </lineage>
</organism>
<feature type="transmembrane region" description="Helical" evidence="1">
    <location>
        <begin position="57"/>
        <end position="80"/>
    </location>
</feature>
<gene>
    <name evidence="2" type="ORF">A3Q56_01297</name>
</gene>
<reference evidence="2 3" key="1">
    <citation type="submission" date="2016-04" db="EMBL/GenBank/DDBJ databases">
        <title>The genome of Intoshia linei affirms orthonectids as highly simplified spiralians.</title>
        <authorList>
            <person name="Mikhailov K.V."/>
            <person name="Slusarev G.S."/>
            <person name="Nikitin M.A."/>
            <person name="Logacheva M.D."/>
            <person name="Penin A."/>
            <person name="Aleoshin V."/>
            <person name="Panchin Y.V."/>
        </authorList>
    </citation>
    <scope>NUCLEOTIDE SEQUENCE [LARGE SCALE GENOMIC DNA]</scope>
    <source>
        <strain evidence="2">Intl2013</strain>
        <tissue evidence="2">Whole animal</tissue>
    </source>
</reference>
<feature type="transmembrane region" description="Helical" evidence="1">
    <location>
        <begin position="6"/>
        <end position="30"/>
    </location>
</feature>
<dbReference type="EMBL" id="LWCA01000100">
    <property type="protein sequence ID" value="OAF70898.1"/>
    <property type="molecule type" value="Genomic_DNA"/>
</dbReference>
<comment type="caution">
    <text evidence="2">The sequence shown here is derived from an EMBL/GenBank/DDBJ whole genome shotgun (WGS) entry which is preliminary data.</text>
</comment>
<keyword evidence="1" id="KW-0812">Transmembrane</keyword>
<dbReference type="AlphaFoldDB" id="A0A177B9C9"/>
<dbReference type="Proteomes" id="UP000078046">
    <property type="component" value="Unassembled WGS sequence"/>
</dbReference>
<keyword evidence="1" id="KW-0472">Membrane</keyword>
<sequence length="160" mass="18392">MGASVWFFFNFKSTFSCLIVTVLSFLLIPVQLNIPEHTNKSTKAELIEPVQMKITDIAIIIAVGVSMMFLILFIVVYVIYRFCCKTNVNDQTPIVKYTKTKRPLNKYRSFQEKVCDADNRFKTVKPDTSDKTVYEFAGLGISNYFEVVNPNFKRSKGMNE</sequence>
<proteinExistence type="predicted"/>
<keyword evidence="1" id="KW-1133">Transmembrane helix</keyword>